<dbReference type="RefSeq" id="WP_124845977.1">
    <property type="nucleotide sequence ID" value="NZ_RQZG01000025.1"/>
</dbReference>
<organism evidence="2 3">
    <name type="scientific">Arachnia propionica</name>
    <dbReference type="NCBI Taxonomy" id="1750"/>
    <lineage>
        <taxon>Bacteria</taxon>
        <taxon>Bacillati</taxon>
        <taxon>Actinomycetota</taxon>
        <taxon>Actinomycetes</taxon>
        <taxon>Propionibacteriales</taxon>
        <taxon>Propionibacteriaceae</taxon>
        <taxon>Arachnia</taxon>
    </lineage>
</organism>
<evidence type="ECO:0000313" key="2">
    <source>
        <dbReference type="EMBL" id="RRD03209.1"/>
    </source>
</evidence>
<evidence type="ECO:0000256" key="1">
    <source>
        <dbReference type="SAM" id="MobiDB-lite"/>
    </source>
</evidence>
<dbReference type="EMBL" id="RQZG01000025">
    <property type="protein sequence ID" value="RRD03209.1"/>
    <property type="molecule type" value="Genomic_DNA"/>
</dbReference>
<sequence>MTQDTLFDAPPIQAAGPKPRRTVVHPYHWTDAAGWRATAQHRCPHCRAHILTGLDQDQCAIQATATATPLTPLGEALHQLADIPTYTLTRHSNRGTKLTRRRAENIAQQPAGSPRIDVLPAHRCNPPPMPPEAFTAPTVAPPASLTAPRNSPPPF</sequence>
<proteinExistence type="predicted"/>
<dbReference type="AlphaFoldDB" id="A0A3P1T1G0"/>
<protein>
    <submittedName>
        <fullName evidence="2">Uncharacterized protein</fullName>
    </submittedName>
</protein>
<feature type="region of interest" description="Disordered" evidence="1">
    <location>
        <begin position="91"/>
        <end position="155"/>
    </location>
</feature>
<reference evidence="2 3" key="1">
    <citation type="submission" date="2018-11" db="EMBL/GenBank/DDBJ databases">
        <title>Genomes From Bacteria Associated with the Canine Oral Cavity: a Test Case for Automated Genome-Based Taxonomic Assignment.</title>
        <authorList>
            <person name="Coil D.A."/>
            <person name="Jospin G."/>
            <person name="Darling A.E."/>
            <person name="Wallis C."/>
            <person name="Davis I.J."/>
            <person name="Harris S."/>
            <person name="Eisen J.A."/>
            <person name="Holcombe L.J."/>
            <person name="O'Flynn C."/>
        </authorList>
    </citation>
    <scope>NUCLEOTIDE SEQUENCE [LARGE SCALE GENOMIC DNA]</scope>
    <source>
        <strain evidence="2 3">OH887_COT-365</strain>
    </source>
</reference>
<dbReference type="Proteomes" id="UP000280819">
    <property type="component" value="Unassembled WGS sequence"/>
</dbReference>
<gene>
    <name evidence="2" type="ORF">EII34_14985</name>
</gene>
<name>A0A3P1T1G0_9ACTN</name>
<comment type="caution">
    <text evidence="2">The sequence shown here is derived from an EMBL/GenBank/DDBJ whole genome shotgun (WGS) entry which is preliminary data.</text>
</comment>
<feature type="compositionally biased region" description="Basic residues" evidence="1">
    <location>
        <begin position="91"/>
        <end position="100"/>
    </location>
</feature>
<evidence type="ECO:0000313" key="3">
    <source>
        <dbReference type="Proteomes" id="UP000280819"/>
    </source>
</evidence>
<accession>A0A3P1T1G0</accession>